<keyword evidence="2" id="KW-0812">Transmembrane</keyword>
<evidence type="ECO:0000256" key="2">
    <source>
        <dbReference type="SAM" id="Phobius"/>
    </source>
</evidence>
<evidence type="ECO:0000313" key="5">
    <source>
        <dbReference type="Proteomes" id="UP000248882"/>
    </source>
</evidence>
<dbReference type="InterPro" id="IPR003362">
    <property type="entry name" value="Bact_transf"/>
</dbReference>
<protein>
    <submittedName>
        <fullName evidence="4">Putative colanic acid biosynthesis UDP-glucose lipid carrier transferase</fullName>
    </submittedName>
</protein>
<accession>A0A2W7RMX6</accession>
<feature type="domain" description="Bacterial sugar transferase" evidence="3">
    <location>
        <begin position="38"/>
        <end position="222"/>
    </location>
</feature>
<dbReference type="OrthoDB" id="9808602at2"/>
<sequence>MKSESIDFHEIFEPYLGQDFYSKECSSNHFNILQVSAKKVFDISFSLLFFLTIGWWLFLLIIIAIRIETPGPPIFKQLRHGRNNKPFFCYKFRSMKYDPARNFQQAHRRDPRITKVGCFLRTTSLDELPQFINVLLGDMSVVGPRPHAIAMNRAYSHEIQKFMNRHYVKPGITGLAQCKGFRGEIRNNYDIRCRIKYDLFYIKKWKFVIDILIIWETVKCILFDNKNAY</sequence>
<dbReference type="PANTHER" id="PTHR30576:SF0">
    <property type="entry name" value="UNDECAPRENYL-PHOSPHATE N-ACETYLGALACTOSAMINYL 1-PHOSPHATE TRANSFERASE-RELATED"/>
    <property type="match status" value="1"/>
</dbReference>
<keyword evidence="2" id="KW-0472">Membrane</keyword>
<dbReference type="Proteomes" id="UP000248882">
    <property type="component" value="Unassembled WGS sequence"/>
</dbReference>
<comment type="similarity">
    <text evidence="1">Belongs to the bacterial sugar transferase family.</text>
</comment>
<keyword evidence="4" id="KW-0808">Transferase</keyword>
<dbReference type="Pfam" id="PF02397">
    <property type="entry name" value="Bac_transf"/>
    <property type="match status" value="1"/>
</dbReference>
<feature type="transmembrane region" description="Helical" evidence="2">
    <location>
        <begin position="43"/>
        <end position="67"/>
    </location>
</feature>
<dbReference type="GO" id="GO:0016780">
    <property type="term" value="F:phosphotransferase activity, for other substituted phosphate groups"/>
    <property type="evidence" value="ECO:0007669"/>
    <property type="project" value="TreeGrafter"/>
</dbReference>
<gene>
    <name evidence="4" type="ORF">LV85_02225</name>
</gene>
<dbReference type="AlphaFoldDB" id="A0A2W7RMX6"/>
<dbReference type="RefSeq" id="WP_111319302.1">
    <property type="nucleotide sequence ID" value="NZ_QKZT01000008.1"/>
</dbReference>
<dbReference type="EMBL" id="QKZT01000008">
    <property type="protein sequence ID" value="PZX52075.1"/>
    <property type="molecule type" value="Genomic_DNA"/>
</dbReference>
<comment type="caution">
    <text evidence="4">The sequence shown here is derived from an EMBL/GenBank/DDBJ whole genome shotgun (WGS) entry which is preliminary data.</text>
</comment>
<evidence type="ECO:0000256" key="1">
    <source>
        <dbReference type="ARBA" id="ARBA00006464"/>
    </source>
</evidence>
<dbReference type="PANTHER" id="PTHR30576">
    <property type="entry name" value="COLANIC BIOSYNTHESIS UDP-GLUCOSE LIPID CARRIER TRANSFERASE"/>
    <property type="match status" value="1"/>
</dbReference>
<organism evidence="4 5">
    <name type="scientific">Algoriphagus chordae</name>
    <dbReference type="NCBI Taxonomy" id="237019"/>
    <lineage>
        <taxon>Bacteria</taxon>
        <taxon>Pseudomonadati</taxon>
        <taxon>Bacteroidota</taxon>
        <taxon>Cytophagia</taxon>
        <taxon>Cytophagales</taxon>
        <taxon>Cyclobacteriaceae</taxon>
        <taxon>Algoriphagus</taxon>
    </lineage>
</organism>
<keyword evidence="2" id="KW-1133">Transmembrane helix</keyword>
<proteinExistence type="inferred from homology"/>
<keyword evidence="5" id="KW-1185">Reference proteome</keyword>
<evidence type="ECO:0000259" key="3">
    <source>
        <dbReference type="Pfam" id="PF02397"/>
    </source>
</evidence>
<evidence type="ECO:0000313" key="4">
    <source>
        <dbReference type="EMBL" id="PZX52075.1"/>
    </source>
</evidence>
<reference evidence="4 5" key="1">
    <citation type="submission" date="2018-06" db="EMBL/GenBank/DDBJ databases">
        <title>Genomic Encyclopedia of Archaeal and Bacterial Type Strains, Phase II (KMG-II): from individual species to whole genera.</title>
        <authorList>
            <person name="Goeker M."/>
        </authorList>
    </citation>
    <scope>NUCLEOTIDE SEQUENCE [LARGE SCALE GENOMIC DNA]</scope>
    <source>
        <strain evidence="4 5">DSM 19830</strain>
    </source>
</reference>
<name>A0A2W7RMX6_9BACT</name>